<sequence>MDDDLRESMIDHVRTEVGRGSATFLEVVESTVEYLEDEVDSDDLRALAWSVASEEFAAALAAQATWPERTDNDRLTEAFRALDAAGIVARQDFACCQNCGLAEIGGTVPDPTAARGYVFYHQQDAEHAVEGGGVFLAYGLFGQAPTAEIGAEVAAALTAAGLTVNWDGATEKRIHVSLDWAVRRHGPRAAFPSGPAPELDVEVEVVSGAKWFAIEGEQSAEVLALLDLPWLPTDVRLRVTGEGEPVVVHREFDRLLTGDGRVAGRFDGLRLLRGEASGEYTPEPNLLEVRYDDGSYHHDRPMTLAETLDVVRAVPTAGTWLCALGRSGGVVQMSWSDGRLWVESPNAAEQTTTGAHASIADAERMLRVLATEDRVAVHELDGVGTAPW</sequence>
<feature type="domain" description="DUF6891" evidence="1">
    <location>
        <begin position="3"/>
        <end position="184"/>
    </location>
</feature>
<organism evidence="2 3">
    <name type="scientific">Cryptosporangium minutisporangium</name>
    <dbReference type="NCBI Taxonomy" id="113569"/>
    <lineage>
        <taxon>Bacteria</taxon>
        <taxon>Bacillati</taxon>
        <taxon>Actinomycetota</taxon>
        <taxon>Actinomycetes</taxon>
        <taxon>Cryptosporangiales</taxon>
        <taxon>Cryptosporangiaceae</taxon>
        <taxon>Cryptosporangium</taxon>
    </lineage>
</organism>
<name>A0ABP6T0J0_9ACTN</name>
<dbReference type="RefSeq" id="WP_345729234.1">
    <property type="nucleotide sequence ID" value="NZ_BAAAYN010000023.1"/>
</dbReference>
<proteinExistence type="predicted"/>
<evidence type="ECO:0000313" key="2">
    <source>
        <dbReference type="EMBL" id="GAA3388618.1"/>
    </source>
</evidence>
<gene>
    <name evidence="2" type="ORF">GCM10020369_35500</name>
</gene>
<accession>A0ABP6T0J0</accession>
<evidence type="ECO:0000259" key="1">
    <source>
        <dbReference type="Pfam" id="PF21831"/>
    </source>
</evidence>
<keyword evidence="3" id="KW-1185">Reference proteome</keyword>
<dbReference type="Pfam" id="PF21831">
    <property type="entry name" value="DUF6891"/>
    <property type="match status" value="1"/>
</dbReference>
<comment type="caution">
    <text evidence="2">The sequence shown here is derived from an EMBL/GenBank/DDBJ whole genome shotgun (WGS) entry which is preliminary data.</text>
</comment>
<dbReference type="EMBL" id="BAAAYN010000023">
    <property type="protein sequence ID" value="GAA3388618.1"/>
    <property type="molecule type" value="Genomic_DNA"/>
</dbReference>
<protein>
    <recommendedName>
        <fullName evidence="1">DUF6891 domain-containing protein</fullName>
    </recommendedName>
</protein>
<dbReference type="Proteomes" id="UP001501676">
    <property type="component" value="Unassembled WGS sequence"/>
</dbReference>
<reference evidence="3" key="1">
    <citation type="journal article" date="2019" name="Int. J. Syst. Evol. Microbiol.">
        <title>The Global Catalogue of Microorganisms (GCM) 10K type strain sequencing project: providing services to taxonomists for standard genome sequencing and annotation.</title>
        <authorList>
            <consortium name="The Broad Institute Genomics Platform"/>
            <consortium name="The Broad Institute Genome Sequencing Center for Infectious Disease"/>
            <person name="Wu L."/>
            <person name="Ma J."/>
        </authorList>
    </citation>
    <scope>NUCLEOTIDE SEQUENCE [LARGE SCALE GENOMIC DNA]</scope>
    <source>
        <strain evidence="3">JCM 9458</strain>
    </source>
</reference>
<dbReference type="InterPro" id="IPR054186">
    <property type="entry name" value="DUF6891"/>
</dbReference>
<evidence type="ECO:0000313" key="3">
    <source>
        <dbReference type="Proteomes" id="UP001501676"/>
    </source>
</evidence>